<feature type="signal peptide" evidence="10">
    <location>
        <begin position="1"/>
        <end position="18"/>
    </location>
</feature>
<dbReference type="PROSITE" id="PS52012">
    <property type="entry name" value="CFEM"/>
    <property type="match status" value="1"/>
</dbReference>
<name>A0A384K114_BOTFB</name>
<dbReference type="KEGG" id="bfu:BCIN_13g03160"/>
<keyword evidence="9" id="KW-0408">Iron</keyword>
<reference evidence="12 13" key="2">
    <citation type="journal article" date="2012" name="Eukaryot. Cell">
        <title>Genome update of Botrytis cinerea strains B05.10 and T4.</title>
        <authorList>
            <person name="Staats M."/>
            <person name="van Kan J.A."/>
        </authorList>
    </citation>
    <scope>NUCLEOTIDE SEQUENCE [LARGE SCALE GENOMIC DNA]</scope>
    <source>
        <strain evidence="12 13">B05.10</strain>
    </source>
</reference>
<dbReference type="VEuPathDB" id="FungiDB:Bcin13g03160"/>
<dbReference type="GO" id="GO:0098552">
    <property type="term" value="C:side of membrane"/>
    <property type="evidence" value="ECO:0007669"/>
    <property type="project" value="UniProtKB-KW"/>
</dbReference>
<reference evidence="12 13" key="1">
    <citation type="journal article" date="2011" name="PLoS Genet.">
        <title>Genomic analysis of the necrotrophic fungal pathogens Sclerotinia sclerotiorum and Botrytis cinerea.</title>
        <authorList>
            <person name="Amselem J."/>
            <person name="Cuomo C.A."/>
            <person name="van Kan J.A."/>
            <person name="Viaud M."/>
            <person name="Benito E.P."/>
            <person name="Couloux A."/>
            <person name="Coutinho P.M."/>
            <person name="de Vries R.P."/>
            <person name="Dyer P.S."/>
            <person name="Fillinger S."/>
            <person name="Fournier E."/>
            <person name="Gout L."/>
            <person name="Hahn M."/>
            <person name="Kohn L."/>
            <person name="Lapalu N."/>
            <person name="Plummer K.M."/>
            <person name="Pradier J.M."/>
            <person name="Quevillon E."/>
            <person name="Sharon A."/>
            <person name="Simon A."/>
            <person name="ten Have A."/>
            <person name="Tudzynski B."/>
            <person name="Tudzynski P."/>
            <person name="Wincker P."/>
            <person name="Andrew M."/>
            <person name="Anthouard V."/>
            <person name="Beever R.E."/>
            <person name="Beffa R."/>
            <person name="Benoit I."/>
            <person name="Bouzid O."/>
            <person name="Brault B."/>
            <person name="Chen Z."/>
            <person name="Choquer M."/>
            <person name="Collemare J."/>
            <person name="Cotton P."/>
            <person name="Danchin E.G."/>
            <person name="Da Silva C."/>
            <person name="Gautier A."/>
            <person name="Giraud C."/>
            <person name="Giraud T."/>
            <person name="Gonzalez C."/>
            <person name="Grossetete S."/>
            <person name="Guldener U."/>
            <person name="Henrissat B."/>
            <person name="Howlett B.J."/>
            <person name="Kodira C."/>
            <person name="Kretschmer M."/>
            <person name="Lappartient A."/>
            <person name="Leroch M."/>
            <person name="Levis C."/>
            <person name="Mauceli E."/>
            <person name="Neuveglise C."/>
            <person name="Oeser B."/>
            <person name="Pearson M."/>
            <person name="Poulain J."/>
            <person name="Poussereau N."/>
            <person name="Quesneville H."/>
            <person name="Rascle C."/>
            <person name="Schumacher J."/>
            <person name="Segurens B."/>
            <person name="Sexton A."/>
            <person name="Silva E."/>
            <person name="Sirven C."/>
            <person name="Soanes D.M."/>
            <person name="Talbot N.J."/>
            <person name="Templeton M."/>
            <person name="Yandava C."/>
            <person name="Yarden O."/>
            <person name="Zeng Q."/>
            <person name="Rollins J.A."/>
            <person name="Lebrun M.H."/>
            <person name="Dickman M."/>
        </authorList>
    </citation>
    <scope>NUCLEOTIDE SEQUENCE [LARGE SCALE GENOMIC DNA]</scope>
    <source>
        <strain evidence="12 13">B05.10</strain>
    </source>
</reference>
<evidence type="ECO:0000259" key="11">
    <source>
        <dbReference type="PROSITE" id="PS52012"/>
    </source>
</evidence>
<keyword evidence="13" id="KW-1185">Reference proteome</keyword>
<evidence type="ECO:0000256" key="9">
    <source>
        <dbReference type="PROSITE-ProRule" id="PRU01356"/>
    </source>
</evidence>
<dbReference type="EMBL" id="CP009817">
    <property type="protein sequence ID" value="ATZ56478.1"/>
    <property type="molecule type" value="Genomic_DNA"/>
</dbReference>
<evidence type="ECO:0000313" key="12">
    <source>
        <dbReference type="EMBL" id="ATZ56478.1"/>
    </source>
</evidence>
<reference evidence="12 13" key="3">
    <citation type="journal article" date="2017" name="Mol. Plant Pathol.">
        <title>A gapless genome sequence of the fungus Botrytis cinerea.</title>
        <authorList>
            <person name="Van Kan J.A."/>
            <person name="Stassen J.H."/>
            <person name="Mosbach A."/>
            <person name="Van Der Lee T.A."/>
            <person name="Faino L."/>
            <person name="Farmer A.D."/>
            <person name="Papasotiriou D.G."/>
            <person name="Zhou S."/>
            <person name="Seidl M.F."/>
            <person name="Cottam E."/>
            <person name="Edel D."/>
            <person name="Hahn M."/>
            <person name="Schwartz D.C."/>
            <person name="Dietrich R.A."/>
            <person name="Widdison S."/>
            <person name="Scalliet G."/>
        </authorList>
    </citation>
    <scope>NUCLEOTIDE SEQUENCE [LARGE SCALE GENOMIC DNA]</scope>
    <source>
        <strain evidence="12 13">B05.10</strain>
    </source>
</reference>
<evidence type="ECO:0000256" key="7">
    <source>
        <dbReference type="ARBA" id="ARBA00023157"/>
    </source>
</evidence>
<evidence type="ECO:0000256" key="6">
    <source>
        <dbReference type="ARBA" id="ARBA00022729"/>
    </source>
</evidence>
<evidence type="ECO:0000256" key="5">
    <source>
        <dbReference type="ARBA" id="ARBA00022622"/>
    </source>
</evidence>
<gene>
    <name evidence="12" type="ORF">BCIN_13g03160</name>
</gene>
<feature type="chain" id="PRO_5016748446" description="CFEM domain-containing protein" evidence="10">
    <location>
        <begin position="19"/>
        <end position="160"/>
    </location>
</feature>
<keyword evidence="6 10" id="KW-0732">Signal</keyword>
<sequence>MKFQSVSAFVGLLSIAAAATTTTSSVSSSSTSLSTAVSQLPTCAQECLPTVGTEIGCSVGDFECMCSSSGSLVAHMGTCILKKNDCSSDDITKAKDIATQICNIMSSNPDSSAVASASQLIVSEVAKATATAKSAAANAGLRMEHGLAMVGAAAFAALVI</sequence>
<evidence type="ECO:0000256" key="3">
    <source>
        <dbReference type="ARBA" id="ARBA00010031"/>
    </source>
</evidence>
<feature type="domain" description="CFEM" evidence="11">
    <location>
        <begin position="15"/>
        <end position="129"/>
    </location>
</feature>
<evidence type="ECO:0000313" key="13">
    <source>
        <dbReference type="Proteomes" id="UP000001798"/>
    </source>
</evidence>
<dbReference type="Pfam" id="PF05730">
    <property type="entry name" value="CFEM"/>
    <property type="match status" value="1"/>
</dbReference>
<keyword evidence="5" id="KW-0325">Glycoprotein</keyword>
<dbReference type="SMR" id="A0A384K114"/>
<comment type="caution">
    <text evidence="9">Lacks conserved residue(s) required for the propagation of feature annotation.</text>
</comment>
<evidence type="ECO:0000256" key="1">
    <source>
        <dbReference type="ARBA" id="ARBA00004589"/>
    </source>
</evidence>
<dbReference type="AlphaFoldDB" id="A0A384K114"/>
<dbReference type="GeneID" id="36394793"/>
<dbReference type="InterPro" id="IPR008427">
    <property type="entry name" value="Extracellular_membr_CFEM_dom"/>
</dbReference>
<dbReference type="Proteomes" id="UP000001798">
    <property type="component" value="Chromosome 13"/>
</dbReference>
<comment type="subcellular location">
    <subcellularLocation>
        <location evidence="1">Membrane</location>
        <topology evidence="1">Lipid-anchor</topology>
        <topology evidence="1">GPI-anchor</topology>
    </subcellularLocation>
    <subcellularLocation>
        <location evidence="2">Secreted</location>
    </subcellularLocation>
</comment>
<dbReference type="GO" id="GO:0046872">
    <property type="term" value="F:metal ion binding"/>
    <property type="evidence" value="ECO:0007669"/>
    <property type="project" value="UniProtKB-UniRule"/>
</dbReference>
<dbReference type="OrthoDB" id="3065412at2759"/>
<evidence type="ECO:0000256" key="2">
    <source>
        <dbReference type="ARBA" id="ARBA00004613"/>
    </source>
</evidence>
<feature type="disulfide bond" evidence="9">
    <location>
        <begin position="57"/>
        <end position="64"/>
    </location>
</feature>
<keyword evidence="5" id="KW-0336">GPI-anchor</keyword>
<dbReference type="RefSeq" id="XP_024552588.1">
    <property type="nucleotide sequence ID" value="XM_024696775.1"/>
</dbReference>
<accession>A0A384K114</accession>
<dbReference type="GO" id="GO:0005576">
    <property type="term" value="C:extracellular region"/>
    <property type="evidence" value="ECO:0007669"/>
    <property type="project" value="UniProtKB-SubCell"/>
</dbReference>
<keyword evidence="5" id="KW-0472">Membrane</keyword>
<comment type="similarity">
    <text evidence="3">Belongs to the RBT5 family.</text>
</comment>
<evidence type="ECO:0000256" key="4">
    <source>
        <dbReference type="ARBA" id="ARBA00022525"/>
    </source>
</evidence>
<dbReference type="SMART" id="SM00747">
    <property type="entry name" value="CFEM"/>
    <property type="match status" value="1"/>
</dbReference>
<evidence type="ECO:0000256" key="10">
    <source>
        <dbReference type="SAM" id="SignalP"/>
    </source>
</evidence>
<proteinExistence type="inferred from homology"/>
<protein>
    <recommendedName>
        <fullName evidence="11">CFEM domain-containing protein</fullName>
    </recommendedName>
</protein>
<keyword evidence="8" id="KW-0449">Lipoprotein</keyword>
<keyword evidence="9" id="KW-0479">Metal-binding</keyword>
<evidence type="ECO:0000256" key="8">
    <source>
        <dbReference type="ARBA" id="ARBA00023288"/>
    </source>
</evidence>
<keyword evidence="7 9" id="KW-1015">Disulfide bond</keyword>
<organism evidence="12 13">
    <name type="scientific">Botryotinia fuckeliana (strain B05.10)</name>
    <name type="common">Noble rot fungus</name>
    <name type="synonym">Botrytis cinerea</name>
    <dbReference type="NCBI Taxonomy" id="332648"/>
    <lineage>
        <taxon>Eukaryota</taxon>
        <taxon>Fungi</taxon>
        <taxon>Dikarya</taxon>
        <taxon>Ascomycota</taxon>
        <taxon>Pezizomycotina</taxon>
        <taxon>Leotiomycetes</taxon>
        <taxon>Helotiales</taxon>
        <taxon>Sclerotiniaceae</taxon>
        <taxon>Botrytis</taxon>
    </lineage>
</organism>
<keyword evidence="4" id="KW-0964">Secreted</keyword>
<feature type="binding site" description="axial binding residue" evidence="9">
    <location>
        <position position="61"/>
    </location>
    <ligand>
        <name>heme</name>
        <dbReference type="ChEBI" id="CHEBI:30413"/>
    </ligand>
    <ligandPart>
        <name>Fe</name>
        <dbReference type="ChEBI" id="CHEBI:18248"/>
    </ligandPart>
</feature>
<keyword evidence="9" id="KW-0349">Heme</keyword>